<gene>
    <name evidence="3" type="ORF">EYF80_028233</name>
</gene>
<evidence type="ECO:0000256" key="2">
    <source>
        <dbReference type="SAM" id="Phobius"/>
    </source>
</evidence>
<keyword evidence="4" id="KW-1185">Reference proteome</keyword>
<sequence length="260" mass="28255">MADGRFGSLADNSLVIRNVTPFDAAMYRCNNSGVYLSVTTDTKVAAPAKRPRNGPGPGREGTAEDAENPPASGRWEVPVGVAVGVVGGAALTLLVVLTVKFCFKNRAGKTAILDPTVPYEATYEEIQGPEPYFENPYDFPSVVMYIKTDLEDHKLCVRSGSLWWARTTSSMCRELVFSSTFSCSSPWHRTSALCSSSDWAAARLSLRAPRQRLSHSIEVETLQRYTQQLALRPVQALLLGGSLEPQGQAGLSQTQNTPVL</sequence>
<accession>A0A4Z2H6G0</accession>
<comment type="caution">
    <text evidence="3">The sequence shown here is derived from an EMBL/GenBank/DDBJ whole genome shotgun (WGS) entry which is preliminary data.</text>
</comment>
<dbReference type="AlphaFoldDB" id="A0A4Z2H6G0"/>
<feature type="region of interest" description="Disordered" evidence="1">
    <location>
        <begin position="45"/>
        <end position="72"/>
    </location>
</feature>
<name>A0A4Z2H6G0_9TELE</name>
<proteinExistence type="predicted"/>
<evidence type="ECO:0000256" key="1">
    <source>
        <dbReference type="SAM" id="MobiDB-lite"/>
    </source>
</evidence>
<evidence type="ECO:0000313" key="4">
    <source>
        <dbReference type="Proteomes" id="UP000314294"/>
    </source>
</evidence>
<dbReference type="Proteomes" id="UP000314294">
    <property type="component" value="Unassembled WGS sequence"/>
</dbReference>
<keyword evidence="2" id="KW-1133">Transmembrane helix</keyword>
<dbReference type="EMBL" id="SRLO01000314">
    <property type="protein sequence ID" value="TNN61488.1"/>
    <property type="molecule type" value="Genomic_DNA"/>
</dbReference>
<dbReference type="OrthoDB" id="8447004at2759"/>
<dbReference type="InterPro" id="IPR036179">
    <property type="entry name" value="Ig-like_dom_sf"/>
</dbReference>
<evidence type="ECO:0000313" key="3">
    <source>
        <dbReference type="EMBL" id="TNN61488.1"/>
    </source>
</evidence>
<protein>
    <submittedName>
        <fullName evidence="3">Uncharacterized protein</fullName>
    </submittedName>
</protein>
<feature type="transmembrane region" description="Helical" evidence="2">
    <location>
        <begin position="79"/>
        <end position="103"/>
    </location>
</feature>
<reference evidence="3 4" key="1">
    <citation type="submission" date="2019-03" db="EMBL/GenBank/DDBJ databases">
        <title>First draft genome of Liparis tanakae, snailfish: a comprehensive survey of snailfish specific genes.</title>
        <authorList>
            <person name="Kim W."/>
            <person name="Song I."/>
            <person name="Jeong J.-H."/>
            <person name="Kim D."/>
            <person name="Kim S."/>
            <person name="Ryu S."/>
            <person name="Song J.Y."/>
            <person name="Lee S.K."/>
        </authorList>
    </citation>
    <scope>NUCLEOTIDE SEQUENCE [LARGE SCALE GENOMIC DNA]</scope>
    <source>
        <tissue evidence="3">Muscle</tissue>
    </source>
</reference>
<keyword evidence="2" id="KW-0812">Transmembrane</keyword>
<dbReference type="SUPFAM" id="SSF48726">
    <property type="entry name" value="Immunoglobulin"/>
    <property type="match status" value="1"/>
</dbReference>
<keyword evidence="2" id="KW-0472">Membrane</keyword>
<organism evidence="3 4">
    <name type="scientific">Liparis tanakae</name>
    <name type="common">Tanaka's snailfish</name>
    <dbReference type="NCBI Taxonomy" id="230148"/>
    <lineage>
        <taxon>Eukaryota</taxon>
        <taxon>Metazoa</taxon>
        <taxon>Chordata</taxon>
        <taxon>Craniata</taxon>
        <taxon>Vertebrata</taxon>
        <taxon>Euteleostomi</taxon>
        <taxon>Actinopterygii</taxon>
        <taxon>Neopterygii</taxon>
        <taxon>Teleostei</taxon>
        <taxon>Neoteleostei</taxon>
        <taxon>Acanthomorphata</taxon>
        <taxon>Eupercaria</taxon>
        <taxon>Perciformes</taxon>
        <taxon>Cottioidei</taxon>
        <taxon>Cottales</taxon>
        <taxon>Liparidae</taxon>
        <taxon>Liparis</taxon>
    </lineage>
</organism>